<dbReference type="EMBL" id="QFXE01000008">
    <property type="protein sequence ID" value="RDH86650.1"/>
    <property type="molecule type" value="Genomic_DNA"/>
</dbReference>
<organism evidence="2 3">
    <name type="scientific">endosymbiont of Escarpia spicata</name>
    <dbReference type="NCBI Taxonomy" id="2200908"/>
    <lineage>
        <taxon>Bacteria</taxon>
        <taxon>Pseudomonadati</taxon>
        <taxon>Pseudomonadota</taxon>
        <taxon>Gammaproteobacteria</taxon>
        <taxon>sulfur-oxidizing symbionts</taxon>
    </lineage>
</organism>
<comment type="caution">
    <text evidence="2">The sequence shown here is derived from an EMBL/GenBank/DDBJ whole genome shotgun (WGS) entry which is preliminary data.</text>
</comment>
<evidence type="ECO:0000313" key="3">
    <source>
        <dbReference type="Proteomes" id="UP000254771"/>
    </source>
</evidence>
<sequence length="306" mass="35116">MHNQKLRTPNQILQHRKDLQQVYCGQKPFLAPGKSQQILEDYLDYFESELLNQTPESNISQIQEMLLELSCIIRSRNTQLIPGEYSNFLQRLIRIYGAGFSQNPGNAFLITAADYADVIEAISKECPNYDYSEALGQLLRYMSQLYKVRKSSWKTVYEHIQSMPDSITAVQMVKTEYFTEIQQWAEEGVGNLFQIRKDIYQRIEELEQQANATEKQIDAEGSMLATETPAPKVFGQAQIINLAEKRAQKRIEALNVDLATNARDILSQGELVALIESNIQEFDDKLREARRAYSIRLVHAAELNLS</sequence>
<evidence type="ECO:0000313" key="2">
    <source>
        <dbReference type="EMBL" id="RDH86650.1"/>
    </source>
</evidence>
<dbReference type="AlphaFoldDB" id="A0A370DP02"/>
<keyword evidence="1" id="KW-0175">Coiled coil</keyword>
<reference evidence="2 3" key="1">
    <citation type="journal article" date="2018" name="ISME J.">
        <title>Endosymbiont genomes yield clues of tubeworm success.</title>
        <authorList>
            <person name="Li Y."/>
            <person name="Liles M.R."/>
            <person name="Halanych K.M."/>
        </authorList>
    </citation>
    <scope>NUCLEOTIDE SEQUENCE [LARGE SCALE GENOMIC DNA]</scope>
    <source>
        <strain evidence="2">A1462</strain>
    </source>
</reference>
<gene>
    <name evidence="2" type="ORF">DIZ78_07025</name>
</gene>
<proteinExistence type="predicted"/>
<dbReference type="Proteomes" id="UP000254771">
    <property type="component" value="Unassembled WGS sequence"/>
</dbReference>
<feature type="coiled-coil region" evidence="1">
    <location>
        <begin position="196"/>
        <end position="223"/>
    </location>
</feature>
<accession>A0A370DP02</accession>
<keyword evidence="3" id="KW-1185">Reference proteome</keyword>
<protein>
    <submittedName>
        <fullName evidence="2">Uncharacterized protein</fullName>
    </submittedName>
</protein>
<evidence type="ECO:0000256" key="1">
    <source>
        <dbReference type="SAM" id="Coils"/>
    </source>
</evidence>
<name>A0A370DP02_9GAMM</name>